<feature type="region of interest" description="Disordered" evidence="2">
    <location>
        <begin position="470"/>
        <end position="618"/>
    </location>
</feature>
<sequence length="618" mass="68931">MFSPEEEPQDLDSFFNPSSLSRAPSIYTLSRVSFTSQIGQLTSIKLPQADSLSAGISAIPTSAAAARALNEAAGQIKVWVAKASEVLSGLDAEDDVEWSAAAGREGLDEVDGAIQVFESLIKVFVVAIEELQTREDIGSLSTKELMRLVEAMESILGDWAWIKRTLQEVKEQVEIAMEWEELWSTVLGEIGLEVEALSRLVFEMEERRHRSVMAESVTDNGLDIESLETIVEETPPNNRPVANNRYSLPTSFAATPAKSQPSTSHEDSSLLALFARMQPLRASLDFIPMRLAQFQMRGQDVFPSACEELENRRLTLENQWMKLERDAESLRRELGEDRWILVFRNAGNQARKMCASVKRSIAKLEEALDSGEHHYDLPAAAKKIESFQAKKMHYGPAIERVLIIIDKGVKDRLTVNGEILRLQADMRRTWAGLEVEMQSMEQRMEDFNMNDSQHLRDSISTILSSERSVGSSVIDRSTPGSSPASSVVLMSRKEREQEQRLAFRSNRQSTYGRSTPTSYGRSTPASKKRYSSLPVSGATPNQRKTTVSRSSAGERSMSAASHRYSMATPTPNRTSRIIPTPTPQSNKPRWNNSVNTKGTPIGHNFKPLSTTTPSPYRK</sequence>
<evidence type="ECO:0000313" key="3">
    <source>
        <dbReference type="EMBL" id="KAF2147463.1"/>
    </source>
</evidence>
<name>A0A6A6BVT2_9PEZI</name>
<evidence type="ECO:0000313" key="4">
    <source>
        <dbReference type="Proteomes" id="UP000799438"/>
    </source>
</evidence>
<keyword evidence="4" id="KW-1185">Reference proteome</keyword>
<organism evidence="3 4">
    <name type="scientific">Aplosporella prunicola CBS 121167</name>
    <dbReference type="NCBI Taxonomy" id="1176127"/>
    <lineage>
        <taxon>Eukaryota</taxon>
        <taxon>Fungi</taxon>
        <taxon>Dikarya</taxon>
        <taxon>Ascomycota</taxon>
        <taxon>Pezizomycotina</taxon>
        <taxon>Dothideomycetes</taxon>
        <taxon>Dothideomycetes incertae sedis</taxon>
        <taxon>Botryosphaeriales</taxon>
        <taxon>Aplosporellaceae</taxon>
        <taxon>Aplosporella</taxon>
    </lineage>
</organism>
<dbReference type="Pfam" id="PF08580">
    <property type="entry name" value="KAR9"/>
    <property type="match status" value="1"/>
</dbReference>
<dbReference type="GO" id="GO:0043332">
    <property type="term" value="C:mating projection tip"/>
    <property type="evidence" value="ECO:0007669"/>
    <property type="project" value="TreeGrafter"/>
</dbReference>
<dbReference type="OrthoDB" id="5559380at2759"/>
<dbReference type="PANTHER" id="PTHR37271">
    <property type="entry name" value="KARYOGAMY PROTEIN KAR9"/>
    <property type="match status" value="1"/>
</dbReference>
<evidence type="ECO:0000256" key="1">
    <source>
        <dbReference type="SAM" id="Coils"/>
    </source>
</evidence>
<dbReference type="InterPro" id="IPR013889">
    <property type="entry name" value="Karyogamy_KAR9"/>
</dbReference>
<dbReference type="GO" id="GO:0005816">
    <property type="term" value="C:spindle pole body"/>
    <property type="evidence" value="ECO:0007669"/>
    <property type="project" value="TreeGrafter"/>
</dbReference>
<dbReference type="GeneID" id="54293811"/>
<gene>
    <name evidence="3" type="ORF">K452DRAFT_217787</name>
</gene>
<dbReference type="AlphaFoldDB" id="A0A6A6BVT2"/>
<feature type="non-terminal residue" evidence="3">
    <location>
        <position position="618"/>
    </location>
</feature>
<reference evidence="3" key="1">
    <citation type="journal article" date="2020" name="Stud. Mycol.">
        <title>101 Dothideomycetes genomes: a test case for predicting lifestyles and emergence of pathogens.</title>
        <authorList>
            <person name="Haridas S."/>
            <person name="Albert R."/>
            <person name="Binder M."/>
            <person name="Bloem J."/>
            <person name="Labutti K."/>
            <person name="Salamov A."/>
            <person name="Andreopoulos B."/>
            <person name="Baker S."/>
            <person name="Barry K."/>
            <person name="Bills G."/>
            <person name="Bluhm B."/>
            <person name="Cannon C."/>
            <person name="Castanera R."/>
            <person name="Culley D."/>
            <person name="Daum C."/>
            <person name="Ezra D."/>
            <person name="Gonzalez J."/>
            <person name="Henrissat B."/>
            <person name="Kuo A."/>
            <person name="Liang C."/>
            <person name="Lipzen A."/>
            <person name="Lutzoni F."/>
            <person name="Magnuson J."/>
            <person name="Mondo S."/>
            <person name="Nolan M."/>
            <person name="Ohm R."/>
            <person name="Pangilinan J."/>
            <person name="Park H.-J."/>
            <person name="Ramirez L."/>
            <person name="Alfaro M."/>
            <person name="Sun H."/>
            <person name="Tritt A."/>
            <person name="Yoshinaga Y."/>
            <person name="Zwiers L.-H."/>
            <person name="Turgeon B."/>
            <person name="Goodwin S."/>
            <person name="Spatafora J."/>
            <person name="Crous P."/>
            <person name="Grigoriev I."/>
        </authorList>
    </citation>
    <scope>NUCLEOTIDE SEQUENCE</scope>
    <source>
        <strain evidence="3">CBS 121167</strain>
    </source>
</reference>
<dbReference type="GO" id="GO:0031578">
    <property type="term" value="P:mitotic spindle orientation checkpoint signaling"/>
    <property type="evidence" value="ECO:0007669"/>
    <property type="project" value="TreeGrafter"/>
</dbReference>
<feature type="coiled-coil region" evidence="1">
    <location>
        <begin position="306"/>
        <end position="333"/>
    </location>
</feature>
<feature type="compositionally biased region" description="Polar residues" evidence="2">
    <location>
        <begin position="607"/>
        <end position="618"/>
    </location>
</feature>
<dbReference type="GO" id="GO:0005938">
    <property type="term" value="C:cell cortex"/>
    <property type="evidence" value="ECO:0007669"/>
    <property type="project" value="TreeGrafter"/>
</dbReference>
<dbReference type="GO" id="GO:0030473">
    <property type="term" value="P:nuclear migration along microtubule"/>
    <property type="evidence" value="ECO:0007669"/>
    <property type="project" value="TreeGrafter"/>
</dbReference>
<dbReference type="Proteomes" id="UP000799438">
    <property type="component" value="Unassembled WGS sequence"/>
</dbReference>
<evidence type="ECO:0008006" key="5">
    <source>
        <dbReference type="Google" id="ProtNLM"/>
    </source>
</evidence>
<feature type="compositionally biased region" description="Polar residues" evidence="2">
    <location>
        <begin position="470"/>
        <end position="485"/>
    </location>
</feature>
<dbReference type="EMBL" id="ML995474">
    <property type="protein sequence ID" value="KAF2147463.1"/>
    <property type="molecule type" value="Genomic_DNA"/>
</dbReference>
<feature type="compositionally biased region" description="Polar residues" evidence="2">
    <location>
        <begin position="538"/>
        <end position="553"/>
    </location>
</feature>
<accession>A0A6A6BVT2</accession>
<feature type="compositionally biased region" description="Polar residues" evidence="2">
    <location>
        <begin position="505"/>
        <end position="525"/>
    </location>
</feature>
<feature type="compositionally biased region" description="Basic and acidic residues" evidence="2">
    <location>
        <begin position="491"/>
        <end position="501"/>
    </location>
</feature>
<proteinExistence type="predicted"/>
<dbReference type="PANTHER" id="PTHR37271:SF1">
    <property type="entry name" value="KARYOGAMY PROTEIN KAR9"/>
    <property type="match status" value="1"/>
</dbReference>
<protein>
    <recommendedName>
        <fullName evidence="5">Karyogamy protein</fullName>
    </recommendedName>
</protein>
<dbReference type="RefSeq" id="XP_033403171.1">
    <property type="nucleotide sequence ID" value="XM_033536315.1"/>
</dbReference>
<feature type="compositionally biased region" description="Polar residues" evidence="2">
    <location>
        <begin position="567"/>
        <end position="598"/>
    </location>
</feature>
<dbReference type="GO" id="GO:0051293">
    <property type="term" value="P:establishment of spindle localization"/>
    <property type="evidence" value="ECO:0007669"/>
    <property type="project" value="TreeGrafter"/>
</dbReference>
<evidence type="ECO:0000256" key="2">
    <source>
        <dbReference type="SAM" id="MobiDB-lite"/>
    </source>
</evidence>
<keyword evidence="1" id="KW-0175">Coiled coil</keyword>